<comment type="caution">
    <text evidence="3">The sequence shown here is derived from an EMBL/GenBank/DDBJ whole genome shotgun (WGS) entry which is preliminary data.</text>
</comment>
<dbReference type="GeneID" id="63779357"/>
<dbReference type="RefSeq" id="XP_040709308.1">
    <property type="nucleotide sequence ID" value="XM_040863145.1"/>
</dbReference>
<feature type="domain" description="Apple" evidence="2">
    <location>
        <begin position="251"/>
        <end position="329"/>
    </location>
</feature>
<evidence type="ECO:0000259" key="2">
    <source>
        <dbReference type="PROSITE" id="PS50948"/>
    </source>
</evidence>
<keyword evidence="1" id="KW-0732">Signal</keyword>
<dbReference type="EMBL" id="MCFJ01000032">
    <property type="protein sequence ID" value="ORY54726.1"/>
    <property type="molecule type" value="Genomic_DNA"/>
</dbReference>
<reference evidence="3 4" key="1">
    <citation type="submission" date="2016-07" db="EMBL/GenBank/DDBJ databases">
        <title>Pervasive Adenine N6-methylation of Active Genes in Fungi.</title>
        <authorList>
            <consortium name="DOE Joint Genome Institute"/>
            <person name="Mondo S.J."/>
            <person name="Dannebaum R.O."/>
            <person name="Kuo R.C."/>
            <person name="Labutti K."/>
            <person name="Haridas S."/>
            <person name="Kuo A."/>
            <person name="Salamov A."/>
            <person name="Ahrendt S.R."/>
            <person name="Lipzen A."/>
            <person name="Sullivan W."/>
            <person name="Andreopoulos W.B."/>
            <person name="Clum A."/>
            <person name="Lindquist E."/>
            <person name="Daum C."/>
            <person name="Ramamoorthy G.K."/>
            <person name="Gryganskyi A."/>
            <person name="Culley D."/>
            <person name="Magnuson J.K."/>
            <person name="James T.Y."/>
            <person name="O'Malley M.A."/>
            <person name="Stajich J.E."/>
            <person name="Spatafora J.W."/>
            <person name="Visel A."/>
            <person name="Grigoriev I.V."/>
        </authorList>
    </citation>
    <scope>NUCLEOTIDE SEQUENCE [LARGE SCALE GENOMIC DNA]</scope>
    <source>
        <strain evidence="3 4">CBS 129021</strain>
    </source>
</reference>
<proteinExistence type="predicted"/>
<feature type="chain" id="PRO_5013254425" description="Apple domain-containing protein" evidence="1">
    <location>
        <begin position="22"/>
        <end position="332"/>
    </location>
</feature>
<feature type="signal peptide" evidence="1">
    <location>
        <begin position="1"/>
        <end position="21"/>
    </location>
</feature>
<organism evidence="3 4">
    <name type="scientific">Pseudomassariella vexata</name>
    <dbReference type="NCBI Taxonomy" id="1141098"/>
    <lineage>
        <taxon>Eukaryota</taxon>
        <taxon>Fungi</taxon>
        <taxon>Dikarya</taxon>
        <taxon>Ascomycota</taxon>
        <taxon>Pezizomycotina</taxon>
        <taxon>Sordariomycetes</taxon>
        <taxon>Xylariomycetidae</taxon>
        <taxon>Amphisphaeriales</taxon>
        <taxon>Pseudomassariaceae</taxon>
        <taxon>Pseudomassariella</taxon>
    </lineage>
</organism>
<dbReference type="STRING" id="1141098.A0A1Y2D6M0"/>
<dbReference type="Proteomes" id="UP000193689">
    <property type="component" value="Unassembled WGS sequence"/>
</dbReference>
<dbReference type="AlphaFoldDB" id="A0A1Y2D6M0"/>
<dbReference type="InParanoid" id="A0A1Y2D6M0"/>
<protein>
    <recommendedName>
        <fullName evidence="2">Apple domain-containing protein</fullName>
    </recommendedName>
</protein>
<name>A0A1Y2D6M0_9PEZI</name>
<evidence type="ECO:0000313" key="4">
    <source>
        <dbReference type="Proteomes" id="UP000193689"/>
    </source>
</evidence>
<dbReference type="InterPro" id="IPR003609">
    <property type="entry name" value="Pan_app"/>
</dbReference>
<evidence type="ECO:0000313" key="3">
    <source>
        <dbReference type="EMBL" id="ORY54726.1"/>
    </source>
</evidence>
<sequence>MLQSLVFVLGFISTANHVARAAPGKPALCENVMNNHPELTRELQGMGKADMADICYQFVDRCPKKVTTTITDTITDFETTTLPVTTTTKLTTTTKTSTTSKTTTTFSSTTTTTTSVTVLATTTTTYAPEAPAEYGSASTTAEVARKRSELVGKYDSEEITAVCSCLVEPDESCNRKRNLRETWWFTTTVSTTVTDTETVDPTSTRTITSVESDTTTTTALTTTTAPPTTTKTTVTTTTTIDTTTETAVARCALRAFENRVATENEIYAESDISLKDCRDLCLEGTFAKTCMAYSYWSIVPERCVLYGTPVKVVADSSVYSNVLFFDRACVIQ</sequence>
<evidence type="ECO:0000256" key="1">
    <source>
        <dbReference type="SAM" id="SignalP"/>
    </source>
</evidence>
<dbReference type="PROSITE" id="PS50948">
    <property type="entry name" value="PAN"/>
    <property type="match status" value="1"/>
</dbReference>
<accession>A0A1Y2D6M0</accession>
<keyword evidence="4" id="KW-1185">Reference proteome</keyword>
<gene>
    <name evidence="3" type="ORF">BCR38DRAFT_479361</name>
</gene>